<evidence type="ECO:0000256" key="3">
    <source>
        <dbReference type="SAM" id="MobiDB-lite"/>
    </source>
</evidence>
<dbReference type="SUPFAM" id="SSF58104">
    <property type="entry name" value="Methyl-accepting chemotaxis protein (MCP) signaling domain"/>
    <property type="match status" value="1"/>
</dbReference>
<keyword evidence="6" id="KW-1185">Reference proteome</keyword>
<dbReference type="PROSITE" id="PS50111">
    <property type="entry name" value="CHEMOTAXIS_TRANSDUC_2"/>
    <property type="match status" value="1"/>
</dbReference>
<feature type="region of interest" description="Disordered" evidence="3">
    <location>
        <begin position="369"/>
        <end position="389"/>
    </location>
</feature>
<evidence type="ECO:0000313" key="5">
    <source>
        <dbReference type="EMBL" id="MDG2990701.1"/>
    </source>
</evidence>
<reference evidence="5" key="2">
    <citation type="submission" date="2022-01" db="EMBL/GenBank/DDBJ databases">
        <authorList>
            <person name="Zivanovic Y."/>
            <person name="Moreira D."/>
            <person name="Lopez-Garcia P."/>
        </authorList>
    </citation>
    <scope>NUCLEOTIDE SEQUENCE</scope>
    <source>
        <strain evidence="5">G9</strain>
    </source>
</reference>
<evidence type="ECO:0000313" key="6">
    <source>
        <dbReference type="Proteomes" id="UP001154265"/>
    </source>
</evidence>
<keyword evidence="1" id="KW-0807">Transducer</keyword>
<sequence>MDSSKLKKLSPESTLADLPTYSFRVEPETSGQVVAQQFKAQPQLPGVVIMADQDLIGVISQAKFFERMSQRFSLELYLKRPIQLLPEVATPTVAPLVLPSSCKIGPAVESALGRPSSFAYEPILIRKDHEIYLLDLHDVLLAQTQILGTINKFIEKQHQQTRQLLESLKVEQARTKEYAARLEEEQSETQRVNQILENQQQEMRQQAKRITRLNHRFINISQLLSSEGKKAFEATFMGVSAISKDTDRVFRLGELLERDLEIVDQATHQIEHVSRQVKHLALQASLIVSRSGGQITGFDFITNEINKLGNQAVIANQQVDEIANRFRQRIREVIDAAQSGERTAQSLIQEIQQAETALAQLEALVNEQEGHQGVSAPSPREPMAAISLN</sequence>
<dbReference type="InterPro" id="IPR004089">
    <property type="entry name" value="MCPsignal_dom"/>
</dbReference>
<feature type="coiled-coil region" evidence="2">
    <location>
        <begin position="151"/>
        <end position="216"/>
    </location>
</feature>
<reference evidence="5" key="1">
    <citation type="journal article" date="2022" name="Genome Biol. Evol.">
        <title>A New Gene Family Diagnostic for Intracellular Biomineralization of Amorphous Ca Carbonates by Cyanobacteria.</title>
        <authorList>
            <person name="Benzerara K."/>
            <person name="Duprat E."/>
            <person name="Bitard-Feildel T."/>
            <person name="Caumes G."/>
            <person name="Cassier-Chauvat C."/>
            <person name="Chauvat F."/>
            <person name="Dezi M."/>
            <person name="Diop S.I."/>
            <person name="Gaschignard G."/>
            <person name="Gorgen S."/>
            <person name="Gugger M."/>
            <person name="Lopez-Garcia P."/>
            <person name="Millet M."/>
            <person name="Skouri-Panet F."/>
            <person name="Moreira D."/>
            <person name="Callebaut I."/>
        </authorList>
    </citation>
    <scope>NUCLEOTIDE SEQUENCE</scope>
    <source>
        <strain evidence="5">G9</strain>
    </source>
</reference>
<evidence type="ECO:0000256" key="1">
    <source>
        <dbReference type="PROSITE-ProRule" id="PRU00284"/>
    </source>
</evidence>
<name>A0ABT6EY37_9SYNE</name>
<evidence type="ECO:0000259" key="4">
    <source>
        <dbReference type="PROSITE" id="PS50111"/>
    </source>
</evidence>
<organism evidence="5 6">
    <name type="scientific">Candidatus Synechococcus calcipolaris G9</name>
    <dbReference type="NCBI Taxonomy" id="1497997"/>
    <lineage>
        <taxon>Bacteria</taxon>
        <taxon>Bacillati</taxon>
        <taxon>Cyanobacteriota</taxon>
        <taxon>Cyanophyceae</taxon>
        <taxon>Synechococcales</taxon>
        <taxon>Synechococcaceae</taxon>
        <taxon>Synechococcus</taxon>
    </lineage>
</organism>
<dbReference type="Gene3D" id="1.10.287.950">
    <property type="entry name" value="Methyl-accepting chemotaxis protein"/>
    <property type="match status" value="1"/>
</dbReference>
<dbReference type="Proteomes" id="UP001154265">
    <property type="component" value="Unassembled WGS sequence"/>
</dbReference>
<protein>
    <submittedName>
        <fullName evidence="5">Chemotaxis protein</fullName>
    </submittedName>
</protein>
<feature type="domain" description="Methyl-accepting transducer" evidence="4">
    <location>
        <begin position="153"/>
        <end position="389"/>
    </location>
</feature>
<gene>
    <name evidence="5" type="ORF">L3556_07105</name>
</gene>
<dbReference type="RefSeq" id="WP_277866605.1">
    <property type="nucleotide sequence ID" value="NZ_JAKKUT010000002.1"/>
</dbReference>
<accession>A0ABT6EY37</accession>
<evidence type="ECO:0000256" key="2">
    <source>
        <dbReference type="SAM" id="Coils"/>
    </source>
</evidence>
<dbReference type="EMBL" id="JAKKUT010000002">
    <property type="protein sequence ID" value="MDG2990701.1"/>
    <property type="molecule type" value="Genomic_DNA"/>
</dbReference>
<proteinExistence type="predicted"/>
<comment type="caution">
    <text evidence="5">The sequence shown here is derived from an EMBL/GenBank/DDBJ whole genome shotgun (WGS) entry which is preliminary data.</text>
</comment>
<keyword evidence="2" id="KW-0175">Coiled coil</keyword>